<evidence type="ECO:0000256" key="1">
    <source>
        <dbReference type="SAM" id="MobiDB-lite"/>
    </source>
</evidence>
<sequence length="313" mass="34670">MVTAEWIARNRSDDELATACMRSTRLSAIARRAAFVMRLDEADADDLRQDLILYLLANGRNALVEDPSKVYAWLSAVAKSAARGRMRRRDQHTVKLDAMTDSHGDNGHEGAGHSRPEERLSPIEYDYAGQAARNQATARFEAKIRQAGGVPAHLRALAPLTRTPGPPRPVSDRQTDGAEHVTETPLYKAWRRSGYTRRHIARLAGVAVASVTVALRGEGSATVRARVEEVILSLPEQANSDASALVRTWMDIVSPQGGTERQQIDALSKVTGIGRVTLYYWFKGTHQPTSEKLIRARDQVERFRKAALRKGEI</sequence>
<dbReference type="GO" id="GO:0003700">
    <property type="term" value="F:DNA-binding transcription factor activity"/>
    <property type="evidence" value="ECO:0007669"/>
    <property type="project" value="InterPro"/>
</dbReference>
<protein>
    <submittedName>
        <fullName evidence="2">Uncharacterized protein</fullName>
    </submittedName>
</protein>
<dbReference type="GO" id="GO:0006352">
    <property type="term" value="P:DNA-templated transcription initiation"/>
    <property type="evidence" value="ECO:0007669"/>
    <property type="project" value="InterPro"/>
</dbReference>
<dbReference type="EMBL" id="LPEQ01000113">
    <property type="protein sequence ID" value="KVV40891.1"/>
    <property type="molecule type" value="Genomic_DNA"/>
</dbReference>
<proteinExistence type="predicted"/>
<name>A0A105V4D9_9BURK</name>
<evidence type="ECO:0000313" key="3">
    <source>
        <dbReference type="Proteomes" id="UP000062317"/>
    </source>
</evidence>
<accession>A0A105V4D9</accession>
<organism evidence="2 3">
    <name type="scientific">Burkholderia territorii</name>
    <dbReference type="NCBI Taxonomy" id="1503055"/>
    <lineage>
        <taxon>Bacteria</taxon>
        <taxon>Pseudomonadati</taxon>
        <taxon>Pseudomonadota</taxon>
        <taxon>Betaproteobacteria</taxon>
        <taxon>Burkholderiales</taxon>
        <taxon>Burkholderiaceae</taxon>
        <taxon>Burkholderia</taxon>
        <taxon>Burkholderia cepacia complex</taxon>
    </lineage>
</organism>
<dbReference type="AlphaFoldDB" id="A0A105V4D9"/>
<reference evidence="2 3" key="1">
    <citation type="submission" date="2015-11" db="EMBL/GenBank/DDBJ databases">
        <title>Expanding the genomic diversity of Burkholderia species for the development of highly accurate diagnostics.</title>
        <authorList>
            <person name="Sahl J."/>
            <person name="Keim P."/>
            <person name="Wagner D."/>
        </authorList>
    </citation>
    <scope>NUCLEOTIDE SEQUENCE [LARGE SCALE GENOMIC DNA]</scope>
    <source>
        <strain evidence="2 3">MSMB1301WGS</strain>
    </source>
</reference>
<dbReference type="Gene3D" id="1.10.1740.10">
    <property type="match status" value="1"/>
</dbReference>
<evidence type="ECO:0000313" key="2">
    <source>
        <dbReference type="EMBL" id="KVV40891.1"/>
    </source>
</evidence>
<dbReference type="InterPro" id="IPR013325">
    <property type="entry name" value="RNA_pol_sigma_r2"/>
</dbReference>
<keyword evidence="3" id="KW-1185">Reference proteome</keyword>
<dbReference type="Proteomes" id="UP000062317">
    <property type="component" value="Unassembled WGS sequence"/>
</dbReference>
<feature type="region of interest" description="Disordered" evidence="1">
    <location>
        <begin position="95"/>
        <end position="119"/>
    </location>
</feature>
<feature type="compositionally biased region" description="Basic and acidic residues" evidence="1">
    <location>
        <begin position="170"/>
        <end position="180"/>
    </location>
</feature>
<feature type="region of interest" description="Disordered" evidence="1">
    <location>
        <begin position="158"/>
        <end position="180"/>
    </location>
</feature>
<gene>
    <name evidence="2" type="ORF">WT27_13260</name>
</gene>
<comment type="caution">
    <text evidence="2">The sequence shown here is derived from an EMBL/GenBank/DDBJ whole genome shotgun (WGS) entry which is preliminary data.</text>
</comment>
<dbReference type="SUPFAM" id="SSF88946">
    <property type="entry name" value="Sigma2 domain of RNA polymerase sigma factors"/>
    <property type="match status" value="1"/>
</dbReference>